<dbReference type="AlphaFoldDB" id="A0A1G6SCN0"/>
<accession>A0A1G6SCN0</accession>
<organism evidence="2 3">
    <name type="scientific">Prauserella marina</name>
    <dbReference type="NCBI Taxonomy" id="530584"/>
    <lineage>
        <taxon>Bacteria</taxon>
        <taxon>Bacillati</taxon>
        <taxon>Actinomycetota</taxon>
        <taxon>Actinomycetes</taxon>
        <taxon>Pseudonocardiales</taxon>
        <taxon>Pseudonocardiaceae</taxon>
        <taxon>Prauserella</taxon>
    </lineage>
</organism>
<sequence length="202" mass="20248">MSAAAITLSACGGGEEGDASAAPETSASAAAPSDEVAADDSSEAPAPAEPGSAEVTPPGTALKVGDRAVVPFESSDATGKIAITVTAIEPGDKAEFESKFGDKAQGIDPVYIRYTIENVEGGDFSYSSAPRLRALGADGTGTGVIVSGDLGTCESDSAPKDFTAPGATYETCRLQGGTPDNPAVGVEYSDDDYSDDPIVWTA</sequence>
<feature type="compositionally biased region" description="Low complexity" evidence="1">
    <location>
        <begin position="19"/>
        <end position="35"/>
    </location>
</feature>
<dbReference type="RefSeq" id="WP_245865575.1">
    <property type="nucleotide sequence ID" value="NZ_CP016353.1"/>
</dbReference>
<dbReference type="STRING" id="530584.SAMN05421630_10687"/>
<evidence type="ECO:0000313" key="3">
    <source>
        <dbReference type="Proteomes" id="UP000199494"/>
    </source>
</evidence>
<dbReference type="Proteomes" id="UP000199494">
    <property type="component" value="Unassembled WGS sequence"/>
</dbReference>
<evidence type="ECO:0000313" key="2">
    <source>
        <dbReference type="EMBL" id="SDD13897.1"/>
    </source>
</evidence>
<keyword evidence="3" id="KW-1185">Reference proteome</keyword>
<evidence type="ECO:0000256" key="1">
    <source>
        <dbReference type="SAM" id="MobiDB-lite"/>
    </source>
</evidence>
<feature type="region of interest" description="Disordered" evidence="1">
    <location>
        <begin position="1"/>
        <end position="62"/>
    </location>
</feature>
<name>A0A1G6SCN0_9PSEU</name>
<feature type="compositionally biased region" description="Low complexity" evidence="1">
    <location>
        <begin position="43"/>
        <end position="54"/>
    </location>
</feature>
<reference evidence="2 3" key="1">
    <citation type="submission" date="2016-10" db="EMBL/GenBank/DDBJ databases">
        <authorList>
            <person name="de Groot N.N."/>
        </authorList>
    </citation>
    <scope>NUCLEOTIDE SEQUENCE [LARGE SCALE GENOMIC DNA]</scope>
    <source>
        <strain evidence="2 3">CGMCC 4.5506</strain>
    </source>
</reference>
<proteinExistence type="predicted"/>
<protein>
    <submittedName>
        <fullName evidence="2">Uncharacterized protein</fullName>
    </submittedName>
</protein>
<dbReference type="EMBL" id="FMZE01000006">
    <property type="protein sequence ID" value="SDD13897.1"/>
    <property type="molecule type" value="Genomic_DNA"/>
</dbReference>
<gene>
    <name evidence="2" type="ORF">SAMN05421630_10687</name>
</gene>